<protein>
    <submittedName>
        <fullName evidence="11">S8 family serine peptidase</fullName>
    </submittedName>
</protein>
<dbReference type="InterPro" id="IPR051048">
    <property type="entry name" value="Peptidase_S8/S53_subtilisin"/>
</dbReference>
<dbReference type="PRINTS" id="PR00723">
    <property type="entry name" value="SUBTILISIN"/>
</dbReference>
<feature type="active site" description="Charge relay system" evidence="5 6">
    <location>
        <position position="236"/>
    </location>
</feature>
<evidence type="ECO:0000256" key="3">
    <source>
        <dbReference type="ARBA" id="ARBA00022801"/>
    </source>
</evidence>
<dbReference type="InterPro" id="IPR034204">
    <property type="entry name" value="PfSUB1-like_cat_dom"/>
</dbReference>
<sequence>MKKTLVGFLVLALLGLAGAALADNGRIAISPHMKGVVIFKLKTFPVMDAKGFSCGAPLVDVVLQQHGLDKIKMIYPHKRLAKSKAEQELSKICQAKVSETADIKALCAQLKNTGQVEYAEPRYLRQAEFTPNDPGIGNQWFLTAIQATSAWDISTGDTLVTVGIVDCGVQTTHPDLAANIWLNPGEAGADSNNGIDDDGNGFVDDYRGWDFAGPDLADPSPAGDNNPNPTASNNDHGTHVAGDASAVTNNGVGVAGIGFNCKVMAIKCSYDNDTQYYGQSLIYFGYEGIVYAADNGAQIINCSWGGGGFSQYEQDIINYANGLGSLVVCAAGNDDSPAPHYPSACENAFSVAATENGDAKSSFSNYGATIDISAPGSTIYSTGYPNTYVSWSGTSMASPVAAGVAALVKSYYPSYTNAMIATLLMHSADNIDAQNPAYIGLLGAGRVNAYKALTTTVNSWTRYYSHKTIDGNDNIPRAGETVNLTVTLRNGWDDAPSITGEISTSDYAVNLISTSGNFGSINSGDTASVATYSFTVDSTALPHQALFTVHINTNGDLHTDTFYVQIEQAPVLLVDDDGGASVESYYKDALAAGGVFYNYYEHLTQGTPDSLMLDMFPAVIWSCEWAFPSLDSMDRKALKHYITQGGKLYLSGQDIGWDLQDTTTIYSHEYLLDSAGCTDFYQNYLKATYLGDDGGSSATGIAGDTLTDGLTSAIYQPGRASIEQFPDYFTPNGAAIYCFNYGATTSRAGLHWENGVTGAKLVYTGFGYEAITTSSVRQIFMDRIIRWFLGDISIAHTPLTDTENTSTPYRVAAVISSSVGVKEAFLYYNLDGSAPFEQKLAMSWVGATDTFECFIPAQTNQAVQYYIVAQNSKDLKTAKPIEAPFTSYGFYAGADTVDPVISSTALKNTINLNGPYAVTATVTDNIGLQDSTYLHYRINSGSEYPPVKMTGSGTYNGLITLPVRINTWDTVNYYVTAVDNSSQQNLGRGPVSGYYYFVMADSELVSNFDNSTEIAKWDTTGGTAPWRLFTSTPHTAPYGMRTGTANYASNSNILLTLRQNSAYNLDPYADNGKTVKLFWWQKGILGASDTLFIEGSPDNSAWTNLKARTSLTTAWALDSAEVNPVFSSKGANDTVNFRFRLKSDSTATNAYGWVLDDIHIKVQPILGIAGGRPEALEPKVLALLQNNPNPFKHTTSIFYQLPAETKVSLKVYNVAGQLVRTLVNAKQQAGSYAVKWDGRDGGSRRLAAGVYLYRLSATPINNNKGGSLGGEAGESKFTKKLVLIK</sequence>
<proteinExistence type="inferred from homology"/>
<keyword evidence="2 6" id="KW-0645">Protease</keyword>
<evidence type="ECO:0000256" key="2">
    <source>
        <dbReference type="ARBA" id="ARBA00022670"/>
    </source>
</evidence>
<gene>
    <name evidence="11" type="ORF">HY768_03680</name>
</gene>
<dbReference type="Gene3D" id="3.40.50.200">
    <property type="entry name" value="Peptidase S8/S53 domain"/>
    <property type="match status" value="1"/>
</dbReference>
<dbReference type="PROSITE" id="PS00138">
    <property type="entry name" value="SUBTILASE_SER"/>
    <property type="match status" value="1"/>
</dbReference>
<dbReference type="InterPro" id="IPR022398">
    <property type="entry name" value="Peptidase_S8_His-AS"/>
</dbReference>
<feature type="domain" description="Peptidase S8/S53" evidence="9">
    <location>
        <begin position="160"/>
        <end position="431"/>
    </location>
</feature>
<accession>A0A933MJT7</accession>
<dbReference type="GO" id="GO:0006508">
    <property type="term" value="P:proteolysis"/>
    <property type="evidence" value="ECO:0007669"/>
    <property type="project" value="UniProtKB-KW"/>
</dbReference>
<dbReference type="PANTHER" id="PTHR43399">
    <property type="entry name" value="SUBTILISIN-RELATED"/>
    <property type="match status" value="1"/>
</dbReference>
<dbReference type="EMBL" id="JACQXR010000043">
    <property type="protein sequence ID" value="MBI4726318.1"/>
    <property type="molecule type" value="Genomic_DNA"/>
</dbReference>
<evidence type="ECO:0000259" key="9">
    <source>
        <dbReference type="Pfam" id="PF00082"/>
    </source>
</evidence>
<evidence type="ECO:0000256" key="4">
    <source>
        <dbReference type="ARBA" id="ARBA00022825"/>
    </source>
</evidence>
<evidence type="ECO:0000256" key="8">
    <source>
        <dbReference type="SAM" id="SignalP"/>
    </source>
</evidence>
<feature type="chain" id="PRO_5036783836" evidence="8">
    <location>
        <begin position="23"/>
        <end position="1285"/>
    </location>
</feature>
<dbReference type="PROSITE" id="PS51892">
    <property type="entry name" value="SUBTILASE"/>
    <property type="match status" value="1"/>
</dbReference>
<dbReference type="InterPro" id="IPR023828">
    <property type="entry name" value="Peptidase_S8_Ser-AS"/>
</dbReference>
<keyword evidence="8" id="KW-0732">Signal</keyword>
<dbReference type="GO" id="GO:0004252">
    <property type="term" value="F:serine-type endopeptidase activity"/>
    <property type="evidence" value="ECO:0007669"/>
    <property type="project" value="UniProtKB-UniRule"/>
</dbReference>
<feature type="active site" description="Charge relay system" evidence="5 6">
    <location>
        <position position="166"/>
    </location>
</feature>
<comment type="caution">
    <text evidence="11">The sequence shown here is derived from an EMBL/GenBank/DDBJ whole genome shotgun (WGS) entry which is preliminary data.</text>
</comment>
<evidence type="ECO:0000256" key="6">
    <source>
        <dbReference type="PROSITE-ProRule" id="PRU01240"/>
    </source>
</evidence>
<dbReference type="PANTHER" id="PTHR43399:SF4">
    <property type="entry name" value="CELL WALL-ASSOCIATED PROTEASE"/>
    <property type="match status" value="1"/>
</dbReference>
<organism evidence="11 12">
    <name type="scientific">candidate division TA06 bacterium</name>
    <dbReference type="NCBI Taxonomy" id="2250710"/>
    <lineage>
        <taxon>Bacteria</taxon>
        <taxon>Bacteria division TA06</taxon>
    </lineage>
</organism>
<dbReference type="CDD" id="cd07473">
    <property type="entry name" value="Peptidases_S8_Subtilisin_like"/>
    <property type="match status" value="1"/>
</dbReference>
<feature type="signal peptide" evidence="8">
    <location>
        <begin position="1"/>
        <end position="22"/>
    </location>
</feature>
<name>A0A933MJT7_UNCT6</name>
<feature type="active site" description="Charge relay system" evidence="5 6">
    <location>
        <position position="395"/>
    </location>
</feature>
<dbReference type="NCBIfam" id="TIGR04183">
    <property type="entry name" value="Por_Secre_tail"/>
    <property type="match status" value="1"/>
</dbReference>
<keyword evidence="4 6" id="KW-0720">Serine protease</keyword>
<dbReference type="InterPro" id="IPR000209">
    <property type="entry name" value="Peptidase_S8/S53_dom"/>
</dbReference>
<evidence type="ECO:0000256" key="5">
    <source>
        <dbReference type="PIRSR" id="PIRSR615500-1"/>
    </source>
</evidence>
<dbReference type="Pfam" id="PF00082">
    <property type="entry name" value="Peptidase_S8"/>
    <property type="match status" value="1"/>
</dbReference>
<dbReference type="Pfam" id="PF13860">
    <property type="entry name" value="FlgD_ig"/>
    <property type="match status" value="1"/>
</dbReference>
<evidence type="ECO:0000313" key="11">
    <source>
        <dbReference type="EMBL" id="MBI4726318.1"/>
    </source>
</evidence>
<feature type="region of interest" description="Disordered" evidence="7">
    <location>
        <begin position="213"/>
        <end position="243"/>
    </location>
</feature>
<dbReference type="InterPro" id="IPR036852">
    <property type="entry name" value="Peptidase_S8/S53_dom_sf"/>
</dbReference>
<evidence type="ECO:0000256" key="1">
    <source>
        <dbReference type="ARBA" id="ARBA00011073"/>
    </source>
</evidence>
<dbReference type="InterPro" id="IPR026444">
    <property type="entry name" value="Secre_tail"/>
</dbReference>
<evidence type="ECO:0000259" key="10">
    <source>
        <dbReference type="Pfam" id="PF13860"/>
    </source>
</evidence>
<dbReference type="InterPro" id="IPR015500">
    <property type="entry name" value="Peptidase_S8_subtilisin-rel"/>
</dbReference>
<reference evidence="11" key="1">
    <citation type="submission" date="2020-07" db="EMBL/GenBank/DDBJ databases">
        <title>Huge and variable diversity of episymbiotic CPR bacteria and DPANN archaea in groundwater ecosystems.</title>
        <authorList>
            <person name="He C.Y."/>
            <person name="Keren R."/>
            <person name="Whittaker M."/>
            <person name="Farag I.F."/>
            <person name="Doudna J."/>
            <person name="Cate J.H.D."/>
            <person name="Banfield J.F."/>
        </authorList>
    </citation>
    <scope>NUCLEOTIDE SEQUENCE</scope>
    <source>
        <strain evidence="11">NC_groundwater_1520_Pr4_B-0.1um_53_5</strain>
    </source>
</reference>
<evidence type="ECO:0000256" key="7">
    <source>
        <dbReference type="SAM" id="MobiDB-lite"/>
    </source>
</evidence>
<dbReference type="Gene3D" id="2.60.40.4070">
    <property type="match status" value="1"/>
</dbReference>
<dbReference type="SUPFAM" id="SSF52743">
    <property type="entry name" value="Subtilisin-like"/>
    <property type="match status" value="1"/>
</dbReference>
<feature type="domain" description="FlgD/Vpr Ig-like" evidence="10">
    <location>
        <begin position="1203"/>
        <end position="1258"/>
    </location>
</feature>
<dbReference type="Proteomes" id="UP000736328">
    <property type="component" value="Unassembled WGS sequence"/>
</dbReference>
<comment type="similarity">
    <text evidence="1 6">Belongs to the peptidase S8 family.</text>
</comment>
<dbReference type="InterPro" id="IPR025965">
    <property type="entry name" value="FlgD/Vpr_Ig-like"/>
</dbReference>
<dbReference type="PROSITE" id="PS00137">
    <property type="entry name" value="SUBTILASE_HIS"/>
    <property type="match status" value="1"/>
</dbReference>
<keyword evidence="3 6" id="KW-0378">Hydrolase</keyword>
<feature type="compositionally biased region" description="Polar residues" evidence="7">
    <location>
        <begin position="223"/>
        <end position="235"/>
    </location>
</feature>
<evidence type="ECO:0000313" key="12">
    <source>
        <dbReference type="Proteomes" id="UP000736328"/>
    </source>
</evidence>